<dbReference type="AlphaFoldDB" id="A0A1I3YPN4"/>
<dbReference type="STRING" id="1612308.SAMN05444581_10666"/>
<dbReference type="RefSeq" id="WP_091681033.1">
    <property type="nucleotide sequence ID" value="NZ_FOSN01000006.1"/>
</dbReference>
<feature type="compositionally biased region" description="Gly residues" evidence="3">
    <location>
        <begin position="1167"/>
        <end position="1185"/>
    </location>
</feature>
<dbReference type="PANTHER" id="PTHR22576:SF37">
    <property type="entry name" value="MUCOSA-ASSOCIATED LYMPHOID TISSUE LYMPHOMA TRANSLOCATION PROTEIN 1"/>
    <property type="match status" value="1"/>
</dbReference>
<feature type="coiled-coil region" evidence="2">
    <location>
        <begin position="929"/>
        <end position="963"/>
    </location>
</feature>
<evidence type="ECO:0000256" key="2">
    <source>
        <dbReference type="SAM" id="Coils"/>
    </source>
</evidence>
<feature type="signal peptide" evidence="4">
    <location>
        <begin position="1"/>
        <end position="20"/>
    </location>
</feature>
<dbReference type="Proteomes" id="UP000198755">
    <property type="component" value="Unassembled WGS sequence"/>
</dbReference>
<evidence type="ECO:0000256" key="1">
    <source>
        <dbReference type="ARBA" id="ARBA00010134"/>
    </source>
</evidence>
<dbReference type="SUPFAM" id="SSF52129">
    <property type="entry name" value="Caspase-like"/>
    <property type="match status" value="1"/>
</dbReference>
<feature type="region of interest" description="Disordered" evidence="3">
    <location>
        <begin position="1074"/>
        <end position="1185"/>
    </location>
</feature>
<feature type="compositionally biased region" description="Basic and acidic residues" evidence="3">
    <location>
        <begin position="1116"/>
        <end position="1157"/>
    </location>
</feature>
<evidence type="ECO:0000313" key="7">
    <source>
        <dbReference type="Proteomes" id="UP000198755"/>
    </source>
</evidence>
<evidence type="ECO:0000256" key="3">
    <source>
        <dbReference type="SAM" id="MobiDB-lite"/>
    </source>
</evidence>
<dbReference type="PROSITE" id="PS50208">
    <property type="entry name" value="CASPASE_P20"/>
    <property type="match status" value="1"/>
</dbReference>
<accession>A0A1I3YPN4</accession>
<dbReference type="GO" id="GO:0006508">
    <property type="term" value="P:proteolysis"/>
    <property type="evidence" value="ECO:0007669"/>
    <property type="project" value="InterPro"/>
</dbReference>
<organism evidence="6 7">
    <name type="scientific">Methylocapsa palsarum</name>
    <dbReference type="NCBI Taxonomy" id="1612308"/>
    <lineage>
        <taxon>Bacteria</taxon>
        <taxon>Pseudomonadati</taxon>
        <taxon>Pseudomonadota</taxon>
        <taxon>Alphaproteobacteria</taxon>
        <taxon>Hyphomicrobiales</taxon>
        <taxon>Beijerinckiaceae</taxon>
        <taxon>Methylocapsa</taxon>
    </lineage>
</organism>
<dbReference type="InterPro" id="IPR015917">
    <property type="entry name" value="Pept_C14A"/>
</dbReference>
<dbReference type="InterPro" id="IPR011600">
    <property type="entry name" value="Pept_C14_caspase"/>
</dbReference>
<feature type="chain" id="PRO_5011561131" evidence="4">
    <location>
        <begin position="21"/>
        <end position="1185"/>
    </location>
</feature>
<gene>
    <name evidence="6" type="ORF">SAMN05444581_10666</name>
</gene>
<dbReference type="Pfam" id="PF00656">
    <property type="entry name" value="Peptidase_C14"/>
    <property type="match status" value="1"/>
</dbReference>
<proteinExistence type="inferred from homology"/>
<name>A0A1I3YPN4_9HYPH</name>
<evidence type="ECO:0000259" key="5">
    <source>
        <dbReference type="PROSITE" id="PS50208"/>
    </source>
</evidence>
<reference evidence="6 7" key="1">
    <citation type="submission" date="2016-10" db="EMBL/GenBank/DDBJ databases">
        <authorList>
            <person name="de Groot N.N."/>
        </authorList>
    </citation>
    <scope>NUCLEOTIDE SEQUENCE [LARGE SCALE GENOMIC DNA]</scope>
    <source>
        <strain evidence="6 7">NE2</strain>
    </source>
</reference>
<protein>
    <submittedName>
        <fullName evidence="6">Caspase domain-containing protein</fullName>
    </submittedName>
</protein>
<keyword evidence="7" id="KW-1185">Reference proteome</keyword>
<feature type="domain" description="Caspase family p20" evidence="5">
    <location>
        <begin position="29"/>
        <end position="159"/>
    </location>
</feature>
<dbReference type="InterPro" id="IPR001309">
    <property type="entry name" value="Pept_C14_p20"/>
</dbReference>
<dbReference type="EMBL" id="FOSN01000006">
    <property type="protein sequence ID" value="SFK33319.1"/>
    <property type="molecule type" value="Genomic_DNA"/>
</dbReference>
<dbReference type="InterPro" id="IPR029030">
    <property type="entry name" value="Caspase-like_dom_sf"/>
</dbReference>
<dbReference type="GO" id="GO:0004197">
    <property type="term" value="F:cysteine-type endopeptidase activity"/>
    <property type="evidence" value="ECO:0007669"/>
    <property type="project" value="InterPro"/>
</dbReference>
<dbReference type="InterPro" id="IPR052039">
    <property type="entry name" value="Caspase-related_regulators"/>
</dbReference>
<evidence type="ECO:0000256" key="4">
    <source>
        <dbReference type="SAM" id="SignalP"/>
    </source>
</evidence>
<sequence>MTRRLLSLAAVLLWSLVALAMTVGPASAERRVALVLGNSSYKNAALALVNARFDAEDVAAALTSLGFEVLTQTDADIAGTNKAIQQFARMAVGADAALFFYAGHALQYQGQNFLLPVDADVKDEISLPFETVSIENVRAILDRSSGIKIMVLDACRNNPVAERLGKIAALRPAGPAGERTRGLERTDSAAGRPGGLIVAYATAPDEVALDGQGRNSPFTKAFLRRLSEPGLEIEAMFRRVASDVSAQTGGRQRPETYVSLLGEYYLNRADVAAWEKVKAAEDPAVLREFIERYPSSFYAIEARYRLQALERALADAKERALREAETARREKEALAREAAARRQADEACQKDRAALAAAGPRDETGLRSLAGSASCDEVKSGAQKRLADLESARAAEVDVCRRDGAALAAADQGDPVRLGELLKTTRCGDIKTAILEKTAALEAAQAKQAELCRRENGELKALAGRGRSPEFETLRARATCPATIAAIDRALSEFAAATDAACARDGAALDAIGPRDGAALRALIGKAPCDRVKSAAAARLAELDAALAREAEACRREDAAVKTLTERGSPKDIGAMRQTAQCPAAIAAIDRSLRELAAAADAACAKDNAALAAIGPRDLDGLRSLASRATCLAIKTSAERRGTELEALLAREAEQCASDQSQWKALANSGDRAGVESFRQRAGCPGVVAEIDSRLAALKTICRRDEASLAALGPRDAAGLRTFVDTAVCDDVKTPARQRLAKLEAILAQEEATCQRDETAWRPLAESGDRAGIAAFRKNAECASVTAAADRRLGELAVLCRREDSALAQIGDRDADALRGFAEKTVCEDVKTNARQRLAKLESSIAREAEICQRDEADFKTASAQKDRAGLAALRQRAGCPRVVAEIDAALGDLKAACGRDQTALAAMGQNDVDAARSLLARTSCDDIKAAARAKIASLEADLARQEETCRREDLELTSLQTQGADARDRLVDLRRGLGCAKLRPALEAALEQLPPPPAQPEVNTNAQILSAQIELRRLGCASGRNNGILDAKMEKALDRYFQALGRSPTKASEIRIDDDFLLELRGYKSEICAPPVTAKPEPSVEPAKPEEKPPHRRKNEIANYPPKNEPAPRASEPKPAREPREPAREKAARPAPIEKRQPQREARQPAPRERRPAPAATSSARSGGGAAGGGGGAGALGVGF</sequence>
<dbReference type="PANTHER" id="PTHR22576">
    <property type="entry name" value="MUCOSA ASSOCIATED LYMPHOID TISSUE LYMPHOMA TRANSLOCATION PROTEIN 1/PARACASPASE"/>
    <property type="match status" value="1"/>
</dbReference>
<feature type="coiled-coil region" evidence="2">
    <location>
        <begin position="299"/>
        <end position="344"/>
    </location>
</feature>
<dbReference type="Gene3D" id="3.40.50.1460">
    <property type="match status" value="1"/>
</dbReference>
<evidence type="ECO:0000313" key="6">
    <source>
        <dbReference type="EMBL" id="SFK33319.1"/>
    </source>
</evidence>
<keyword evidence="4" id="KW-0732">Signal</keyword>
<keyword evidence="2" id="KW-0175">Coiled coil</keyword>
<comment type="similarity">
    <text evidence="1">Belongs to the peptidase C14A family.</text>
</comment>
<dbReference type="OrthoDB" id="9816009at2"/>
<dbReference type="SMART" id="SM00115">
    <property type="entry name" value="CASc"/>
    <property type="match status" value="1"/>
</dbReference>